<dbReference type="RefSeq" id="WP_006312321.1">
    <property type="nucleotide sequence ID" value="NZ_ARZA01000138.1"/>
</dbReference>
<keyword evidence="7" id="KW-1185">Reference proteome</keyword>
<comment type="caution">
    <text evidence="6">The sequence shown here is derived from an EMBL/GenBank/DDBJ whole genome shotgun (WGS) entry which is preliminary data.</text>
</comment>
<comment type="subcellular location">
    <subcellularLocation>
        <location evidence="3">Cytoplasm</location>
    </subcellularLocation>
</comment>
<dbReference type="GO" id="GO:0000028">
    <property type="term" value="P:ribosomal small subunit assembly"/>
    <property type="evidence" value="ECO:0007669"/>
    <property type="project" value="TreeGrafter"/>
</dbReference>
<dbReference type="SUPFAM" id="SSF75420">
    <property type="entry name" value="YhbC-like, N-terminal domain"/>
    <property type="match status" value="1"/>
</dbReference>
<dbReference type="PANTHER" id="PTHR33867">
    <property type="entry name" value="RIBOSOME MATURATION FACTOR RIMP"/>
    <property type="match status" value="1"/>
</dbReference>
<comment type="similarity">
    <text evidence="3">Belongs to the RimP family.</text>
</comment>
<dbReference type="AlphaFoldDB" id="R1CVE7"/>
<dbReference type="CDD" id="cd01734">
    <property type="entry name" value="YlxS_C"/>
    <property type="match status" value="1"/>
</dbReference>
<dbReference type="GO" id="GO:0006412">
    <property type="term" value="P:translation"/>
    <property type="evidence" value="ECO:0007669"/>
    <property type="project" value="TreeGrafter"/>
</dbReference>
<evidence type="ECO:0000256" key="1">
    <source>
        <dbReference type="ARBA" id="ARBA00022490"/>
    </source>
</evidence>
<dbReference type="InterPro" id="IPR036847">
    <property type="entry name" value="RimP_C_sf"/>
</dbReference>
<dbReference type="HAMAP" id="MF_01077">
    <property type="entry name" value="RimP"/>
    <property type="match status" value="1"/>
</dbReference>
<dbReference type="STRING" id="1304284.L21TH_1333"/>
<feature type="domain" description="Ribosome maturation factor RimP N-terminal" evidence="4">
    <location>
        <begin position="13"/>
        <end position="85"/>
    </location>
</feature>
<name>R1CVE7_9FIRM</name>
<dbReference type="SUPFAM" id="SSF74942">
    <property type="entry name" value="YhbC-like, C-terminal domain"/>
    <property type="match status" value="1"/>
</dbReference>
<dbReference type="NCBIfam" id="NF000928">
    <property type="entry name" value="PRK00092.1-2"/>
    <property type="match status" value="1"/>
</dbReference>
<evidence type="ECO:0000256" key="3">
    <source>
        <dbReference type="HAMAP-Rule" id="MF_01077"/>
    </source>
</evidence>
<dbReference type="PANTHER" id="PTHR33867:SF1">
    <property type="entry name" value="RIBOSOME MATURATION FACTOR RIMP"/>
    <property type="match status" value="1"/>
</dbReference>
<evidence type="ECO:0000259" key="5">
    <source>
        <dbReference type="Pfam" id="PF17384"/>
    </source>
</evidence>
<evidence type="ECO:0000256" key="2">
    <source>
        <dbReference type="ARBA" id="ARBA00022517"/>
    </source>
</evidence>
<dbReference type="eggNOG" id="COG0779">
    <property type="taxonomic scope" value="Bacteria"/>
</dbReference>
<accession>R1CVE7</accession>
<keyword evidence="1 3" id="KW-0963">Cytoplasm</keyword>
<feature type="domain" description="Ribosome maturation factor RimP C-terminal" evidence="5">
    <location>
        <begin position="88"/>
        <end position="154"/>
    </location>
</feature>
<dbReference type="InterPro" id="IPR035956">
    <property type="entry name" value="RimP_N_sf"/>
</dbReference>
<dbReference type="InterPro" id="IPR003728">
    <property type="entry name" value="Ribosome_maturation_RimP"/>
</dbReference>
<organism evidence="6 7">
    <name type="scientific">Caldisalinibacter kiritimatiensis</name>
    <dbReference type="NCBI Taxonomy" id="1304284"/>
    <lineage>
        <taxon>Bacteria</taxon>
        <taxon>Bacillati</taxon>
        <taxon>Bacillota</taxon>
        <taxon>Tissierellia</taxon>
        <taxon>Tissierellales</taxon>
        <taxon>Thermohalobacteraceae</taxon>
        <taxon>Caldisalinibacter</taxon>
    </lineage>
</organism>
<proteinExistence type="inferred from homology"/>
<dbReference type="FunFam" id="3.30.300.70:FF:000001">
    <property type="entry name" value="Ribosome maturation factor RimP"/>
    <property type="match status" value="1"/>
</dbReference>
<dbReference type="Gene3D" id="2.30.30.180">
    <property type="entry name" value="Ribosome maturation factor RimP, C-terminal domain"/>
    <property type="match status" value="1"/>
</dbReference>
<dbReference type="OrthoDB" id="9805006at2"/>
<dbReference type="InterPro" id="IPR028998">
    <property type="entry name" value="RimP_C"/>
</dbReference>
<sequence>MQKKQVENLVLEIAQPIAEELRFELVDVEFVKEGPHKYLRIYIDKPGGISIEDCQEVSERVSLKLDEIDPIEEQYFLEVSSPGLDRPLKSDEDLESNLHNDVEVSLYKSLNGKKRLIGELIGFNDDEIEIDEEENGKVKIPRNIISRINLAVKF</sequence>
<dbReference type="Proteomes" id="UP000013378">
    <property type="component" value="Unassembled WGS sequence"/>
</dbReference>
<protein>
    <recommendedName>
        <fullName evidence="3">Ribosome maturation factor RimP</fullName>
    </recommendedName>
</protein>
<dbReference type="InterPro" id="IPR028989">
    <property type="entry name" value="RimP_N"/>
</dbReference>
<reference evidence="6 7" key="1">
    <citation type="journal article" date="2015" name="Geomicrobiol. J.">
        <title>Caldisalinibacter kiritimatiensis gen. nov., sp. nov., a moderately thermohalophilic thiosulfate-reducing bacterium from a hypersaline microbial mat.</title>
        <authorList>
            <person name="Ben Hania W."/>
            <person name="Joseph M."/>
            <person name="Fiebig A."/>
            <person name="Bunk B."/>
            <person name="Klenk H.-P."/>
            <person name="Fardeau M.-L."/>
            <person name="Spring S."/>
        </authorList>
    </citation>
    <scope>NUCLEOTIDE SEQUENCE [LARGE SCALE GENOMIC DNA]</scope>
    <source>
        <strain evidence="6 7">L21-TH-D2</strain>
    </source>
</reference>
<dbReference type="PATRIC" id="fig|1304284.3.peg.1303"/>
<dbReference type="Pfam" id="PF02576">
    <property type="entry name" value="RimP_N"/>
    <property type="match status" value="1"/>
</dbReference>
<evidence type="ECO:0000259" key="4">
    <source>
        <dbReference type="Pfam" id="PF02576"/>
    </source>
</evidence>
<comment type="function">
    <text evidence="3">Required for maturation of 30S ribosomal subunits.</text>
</comment>
<gene>
    <name evidence="3" type="primary">rimP</name>
    <name evidence="6" type="ORF">L21TH_1333</name>
</gene>
<evidence type="ECO:0000313" key="7">
    <source>
        <dbReference type="Proteomes" id="UP000013378"/>
    </source>
</evidence>
<dbReference type="EMBL" id="ARZA01000138">
    <property type="protein sequence ID" value="EOD00619.1"/>
    <property type="molecule type" value="Genomic_DNA"/>
</dbReference>
<dbReference type="Gene3D" id="3.30.300.70">
    <property type="entry name" value="RimP-like superfamily, N-terminal"/>
    <property type="match status" value="1"/>
</dbReference>
<dbReference type="GO" id="GO:0005829">
    <property type="term" value="C:cytosol"/>
    <property type="evidence" value="ECO:0007669"/>
    <property type="project" value="TreeGrafter"/>
</dbReference>
<keyword evidence="2 3" id="KW-0690">Ribosome biogenesis</keyword>
<evidence type="ECO:0000313" key="6">
    <source>
        <dbReference type="EMBL" id="EOD00619.1"/>
    </source>
</evidence>
<dbReference type="Pfam" id="PF17384">
    <property type="entry name" value="DUF150_C"/>
    <property type="match status" value="1"/>
</dbReference>